<feature type="signal peptide" evidence="1">
    <location>
        <begin position="1"/>
        <end position="24"/>
    </location>
</feature>
<gene>
    <name evidence="3" type="primary">bcmE</name>
    <name evidence="3" type="ORF">F1654_01900</name>
</gene>
<sequence length="507" mass="53983">MNTFRIRMSALAACISLFAGPAAAQNCDSVCVEGETCIAAALYPYVPDTTAFASAICSAWSQAGYTEKLYLIADESVWDGGYSSDPVYTNGSGAQTPIDVFVYDAMYLNYWAQQTVPVPADQISDPGDFVEYARTALVRSDGSMTALPVLGCTNIMFYLQGDSGMEGVSTLAQFFDVNPAGVYISPVPFGRSGAMLDMSGSTTIGVDYMVRGYLQNGAWPDMGPLDGAIITPLARLSESASYYNALTGAIPSLPDVEDQYVRAGYFSQGYGRTSIGFSESMSQMSDDTRSRVRLSAFPWSDHADANNLFYADVAGVNAQSSFLADGGDLPFRLANLMTREAVLQDSIAPPGGPLSYLFPARVSVLNSLAQQDPLYAQMAGVLNSKPAELVAMPTSDRDAFHAFGGTVRSAVKQAFQGHCDLESPQFINSNTQAQTICPQVCADSGGWIGSWTNVAPPAWPQYSACGCAVCTADSPLPPAADGTGMRAFSPMRASIAPTDGVRRYQRN</sequence>
<evidence type="ECO:0000259" key="2">
    <source>
        <dbReference type="Pfam" id="PF22141"/>
    </source>
</evidence>
<proteinExistence type="predicted"/>
<dbReference type="InterPro" id="IPR030901">
    <property type="entry name" value="Thiaminase_BcmE"/>
</dbReference>
<evidence type="ECO:0000256" key="1">
    <source>
        <dbReference type="SAM" id="SignalP"/>
    </source>
</evidence>
<dbReference type="NCBIfam" id="TIGR04541">
    <property type="entry name" value="thiaminase_BcmE"/>
    <property type="match status" value="1"/>
</dbReference>
<evidence type="ECO:0000313" key="4">
    <source>
        <dbReference type="Proteomes" id="UP000325122"/>
    </source>
</evidence>
<reference evidence="3 4" key="1">
    <citation type="submission" date="2019-09" db="EMBL/GenBank/DDBJ databases">
        <authorList>
            <person name="Kevbrin V."/>
            <person name="Grouzdev D.S."/>
        </authorList>
    </citation>
    <scope>NUCLEOTIDE SEQUENCE [LARGE SCALE GENOMIC DNA]</scope>
    <source>
        <strain evidence="3 4">G-192</strain>
    </source>
</reference>
<dbReference type="AlphaFoldDB" id="A0A5M6ZKB4"/>
<accession>A0A5M6ZKB4</accession>
<dbReference type="EC" id="2.5.1.2" evidence="3"/>
<dbReference type="InterPro" id="IPR053754">
    <property type="entry name" value="OligoMan_bind_ChitinaseAct_sf"/>
</dbReference>
<dbReference type="Gene3D" id="3.30.1490.230">
    <property type="match status" value="1"/>
</dbReference>
<protein>
    <submittedName>
        <fullName evidence="3">Thiamine pyridinylase</fullName>
        <ecNumber evidence="3">2.5.1.2</ecNumber>
    </submittedName>
</protein>
<dbReference type="Gene3D" id="3.40.190.10">
    <property type="entry name" value="Periplasmic binding protein-like II"/>
    <property type="match status" value="2"/>
</dbReference>
<dbReference type="RefSeq" id="WP_150021811.1">
    <property type="nucleotide sequence ID" value="NZ_VWOJ01000001.1"/>
</dbReference>
<dbReference type="SUPFAM" id="SSF53850">
    <property type="entry name" value="Periplasmic binding protein-like II"/>
    <property type="match status" value="1"/>
</dbReference>
<dbReference type="GO" id="GO:0050332">
    <property type="term" value="F:thiamine pyridinylase activity"/>
    <property type="evidence" value="ECO:0007669"/>
    <property type="project" value="UniProtKB-EC"/>
</dbReference>
<feature type="domain" description="Thiaminase-1 insert" evidence="2">
    <location>
        <begin position="153"/>
        <end position="298"/>
    </location>
</feature>
<dbReference type="InterPro" id="IPR054393">
    <property type="entry name" value="Thiaminase-1_dom"/>
</dbReference>
<evidence type="ECO:0000313" key="3">
    <source>
        <dbReference type="EMBL" id="KAA5804780.1"/>
    </source>
</evidence>
<comment type="caution">
    <text evidence="3">The sequence shown here is derived from an EMBL/GenBank/DDBJ whole genome shotgun (WGS) entry which is preliminary data.</text>
</comment>
<keyword evidence="3" id="KW-0808">Transferase</keyword>
<feature type="chain" id="PRO_5024464808" evidence="1">
    <location>
        <begin position="25"/>
        <end position="507"/>
    </location>
</feature>
<dbReference type="Proteomes" id="UP000325122">
    <property type="component" value="Unassembled WGS sequence"/>
</dbReference>
<dbReference type="Pfam" id="PF22141">
    <property type="entry name" value="Thiaminase-1_dom"/>
    <property type="match status" value="1"/>
</dbReference>
<keyword evidence="1" id="KW-0732">Signal</keyword>
<keyword evidence="4" id="KW-1185">Reference proteome</keyword>
<dbReference type="EMBL" id="VWOJ01000001">
    <property type="protein sequence ID" value="KAA5804780.1"/>
    <property type="molecule type" value="Genomic_DNA"/>
</dbReference>
<organism evidence="3 4">
    <name type="scientific">Alkalicaulis satelles</name>
    <dbReference type="NCBI Taxonomy" id="2609175"/>
    <lineage>
        <taxon>Bacteria</taxon>
        <taxon>Pseudomonadati</taxon>
        <taxon>Pseudomonadota</taxon>
        <taxon>Alphaproteobacteria</taxon>
        <taxon>Maricaulales</taxon>
        <taxon>Maricaulaceae</taxon>
        <taxon>Alkalicaulis</taxon>
    </lineage>
</organism>
<name>A0A5M6ZKB4_9PROT</name>